<evidence type="ECO:0000313" key="2">
    <source>
        <dbReference type="EMBL" id="SFE88155.1"/>
    </source>
</evidence>
<name>A0A1I2E5M3_9BACL</name>
<dbReference type="Pfam" id="PF12730">
    <property type="entry name" value="ABC2_membrane_4"/>
    <property type="match status" value="1"/>
</dbReference>
<feature type="transmembrane region" description="Helical" evidence="1">
    <location>
        <begin position="20"/>
        <end position="40"/>
    </location>
</feature>
<organism evidence="2 3">
    <name type="scientific">Paenibacillus algorifonticola</name>
    <dbReference type="NCBI Taxonomy" id="684063"/>
    <lineage>
        <taxon>Bacteria</taxon>
        <taxon>Bacillati</taxon>
        <taxon>Bacillota</taxon>
        <taxon>Bacilli</taxon>
        <taxon>Bacillales</taxon>
        <taxon>Paenibacillaceae</taxon>
        <taxon>Paenibacillus</taxon>
    </lineage>
</organism>
<dbReference type="Proteomes" id="UP000183410">
    <property type="component" value="Unassembled WGS sequence"/>
</dbReference>
<reference evidence="3" key="1">
    <citation type="submission" date="2016-10" db="EMBL/GenBank/DDBJ databases">
        <authorList>
            <person name="Varghese N."/>
            <person name="Submissions S."/>
        </authorList>
    </citation>
    <scope>NUCLEOTIDE SEQUENCE [LARGE SCALE GENOMIC DNA]</scope>
    <source>
        <strain evidence="3">CGMCC 1.10223</strain>
    </source>
</reference>
<dbReference type="CDD" id="cd21809">
    <property type="entry name" value="ABC-2_lan_permease-like"/>
    <property type="match status" value="1"/>
</dbReference>
<feature type="transmembrane region" description="Helical" evidence="1">
    <location>
        <begin position="144"/>
        <end position="162"/>
    </location>
</feature>
<protein>
    <recommendedName>
        <fullName evidence="4">ABC-2 type transport system permease protein</fullName>
    </recommendedName>
</protein>
<keyword evidence="1" id="KW-1133">Transmembrane helix</keyword>
<feature type="transmembrane region" description="Helical" evidence="1">
    <location>
        <begin position="218"/>
        <end position="237"/>
    </location>
</feature>
<feature type="transmembrane region" description="Helical" evidence="1">
    <location>
        <begin position="60"/>
        <end position="80"/>
    </location>
</feature>
<evidence type="ECO:0000313" key="3">
    <source>
        <dbReference type="Proteomes" id="UP000183410"/>
    </source>
</evidence>
<accession>A0A1I2E5M3</accession>
<keyword evidence="1" id="KW-0812">Transmembrane</keyword>
<dbReference type="EMBL" id="FONN01000008">
    <property type="protein sequence ID" value="SFE88155.1"/>
    <property type="molecule type" value="Genomic_DNA"/>
</dbReference>
<gene>
    <name evidence="2" type="ORF">SAMN04487969_108201</name>
</gene>
<proteinExistence type="predicted"/>
<sequence>MFPLKRVVAAEWLKLRHSHLWIVLLALPIVSVLMGCGNFYMNQGVLQNGWYSLWSQVGLFYGEFFFPTLIAICCAYLCRLEHSGKNWNMMMTAPVPVASIFWAKLLTAGMLTAFVQLVFALLYIIGGTMTGLSIFELPEELFGWLLRGWLAAVTISSFQLALSMRIRSFAVPVGIGLGATFLGLGMYVAKAGLFFPHSLLTIGMGVLSPESLPVQQQLTVVVVNLLYTAAFSAAAIYRLRTADVSA</sequence>
<keyword evidence="1" id="KW-0472">Membrane</keyword>
<evidence type="ECO:0000256" key="1">
    <source>
        <dbReference type="SAM" id="Phobius"/>
    </source>
</evidence>
<feature type="transmembrane region" description="Helical" evidence="1">
    <location>
        <begin position="169"/>
        <end position="189"/>
    </location>
</feature>
<dbReference type="AlphaFoldDB" id="A0A1I2E5M3"/>
<feature type="transmembrane region" description="Helical" evidence="1">
    <location>
        <begin position="101"/>
        <end position="124"/>
    </location>
</feature>
<evidence type="ECO:0008006" key="4">
    <source>
        <dbReference type="Google" id="ProtNLM"/>
    </source>
</evidence>
<keyword evidence="3" id="KW-1185">Reference proteome</keyword>
<dbReference type="RefSeq" id="WP_046228953.1">
    <property type="nucleotide sequence ID" value="NZ_FONN01000008.1"/>
</dbReference>
<dbReference type="OrthoDB" id="9781996at2"/>